<dbReference type="EMBL" id="FXAU01000008">
    <property type="protein sequence ID" value="SMG49696.1"/>
    <property type="molecule type" value="Genomic_DNA"/>
</dbReference>
<dbReference type="InterPro" id="IPR032272">
    <property type="entry name" value="DUF4834"/>
</dbReference>
<organism evidence="3 4">
    <name type="scientific">Sphingobacterium psychroaquaticum</name>
    <dbReference type="NCBI Taxonomy" id="561061"/>
    <lineage>
        <taxon>Bacteria</taxon>
        <taxon>Pseudomonadati</taxon>
        <taxon>Bacteroidota</taxon>
        <taxon>Sphingobacteriia</taxon>
        <taxon>Sphingobacteriales</taxon>
        <taxon>Sphingobacteriaceae</taxon>
        <taxon>Sphingobacterium</taxon>
    </lineage>
</organism>
<gene>
    <name evidence="3" type="ORF">SAMN05660862_3687</name>
</gene>
<keyword evidence="4" id="KW-1185">Reference proteome</keyword>
<dbReference type="OrthoDB" id="799376at2"/>
<evidence type="ECO:0000256" key="1">
    <source>
        <dbReference type="SAM" id="MobiDB-lite"/>
    </source>
</evidence>
<keyword evidence="2" id="KW-1133">Transmembrane helix</keyword>
<keyword evidence="2" id="KW-0812">Transmembrane</keyword>
<sequence>MEAILKFVIILFAVYYGVKYIFRLLMPFALRKMTERLMQKAQQGASQGRPGSYQYTQNNPFDQFKQQGRKHEGEIKVDYIPEEESKPRKGTQTAGEFVDFEEIK</sequence>
<reference evidence="3 4" key="1">
    <citation type="submission" date="2017-04" db="EMBL/GenBank/DDBJ databases">
        <authorList>
            <person name="Afonso C.L."/>
            <person name="Miller P.J."/>
            <person name="Scott M.A."/>
            <person name="Spackman E."/>
            <person name="Goraichik I."/>
            <person name="Dimitrov K.M."/>
            <person name="Suarez D.L."/>
            <person name="Swayne D.E."/>
        </authorList>
    </citation>
    <scope>NUCLEOTIDE SEQUENCE [LARGE SCALE GENOMIC DNA]</scope>
    <source>
        <strain evidence="3 4">DSM 22418</strain>
    </source>
</reference>
<name>A0A1X7L780_9SPHI</name>
<keyword evidence="2" id="KW-0472">Membrane</keyword>
<feature type="region of interest" description="Disordered" evidence="1">
    <location>
        <begin position="39"/>
        <end position="104"/>
    </location>
</feature>
<proteinExistence type="predicted"/>
<dbReference type="Pfam" id="PF16118">
    <property type="entry name" value="DUF4834"/>
    <property type="match status" value="1"/>
</dbReference>
<evidence type="ECO:0000313" key="4">
    <source>
        <dbReference type="Proteomes" id="UP000192980"/>
    </source>
</evidence>
<dbReference type="AlphaFoldDB" id="A0A1X7L780"/>
<protein>
    <recommendedName>
        <fullName evidence="5">DUF4834 domain-containing protein</fullName>
    </recommendedName>
</protein>
<feature type="transmembrane region" description="Helical" evidence="2">
    <location>
        <begin position="6"/>
        <end position="30"/>
    </location>
</feature>
<evidence type="ECO:0000313" key="3">
    <source>
        <dbReference type="EMBL" id="SMG49696.1"/>
    </source>
</evidence>
<dbReference type="Proteomes" id="UP000192980">
    <property type="component" value="Unassembled WGS sequence"/>
</dbReference>
<evidence type="ECO:0000256" key="2">
    <source>
        <dbReference type="SAM" id="Phobius"/>
    </source>
</evidence>
<feature type="compositionally biased region" description="Basic and acidic residues" evidence="1">
    <location>
        <begin position="69"/>
        <end position="87"/>
    </location>
</feature>
<dbReference type="RefSeq" id="WP_085474369.1">
    <property type="nucleotide sequence ID" value="NZ_FXAU01000008.1"/>
</dbReference>
<evidence type="ECO:0008006" key="5">
    <source>
        <dbReference type="Google" id="ProtNLM"/>
    </source>
</evidence>
<accession>A0A1X7L780</accession>
<dbReference type="STRING" id="561061.SAMN05660862_3687"/>
<feature type="compositionally biased region" description="Polar residues" evidence="1">
    <location>
        <begin position="53"/>
        <end position="66"/>
    </location>
</feature>